<protein>
    <submittedName>
        <fullName evidence="5">Uncharacterized protein</fullName>
    </submittedName>
</protein>
<dbReference type="SUPFAM" id="SSF56672">
    <property type="entry name" value="DNA/RNA polymerases"/>
    <property type="match status" value="1"/>
</dbReference>
<dbReference type="Pfam" id="PF22936">
    <property type="entry name" value="Pol_BBD"/>
    <property type="match status" value="1"/>
</dbReference>
<dbReference type="STRING" id="112090.W4FNH1"/>
<dbReference type="GO" id="GO:0008270">
    <property type="term" value="F:zinc ion binding"/>
    <property type="evidence" value="ECO:0007669"/>
    <property type="project" value="InterPro"/>
</dbReference>
<dbReference type="VEuPathDB" id="FungiDB:H257_15637"/>
<evidence type="ECO:0000256" key="1">
    <source>
        <dbReference type="ARBA" id="ARBA00022750"/>
    </source>
</evidence>
<organism evidence="5">
    <name type="scientific">Aphanomyces astaci</name>
    <name type="common">Crayfish plague agent</name>
    <dbReference type="NCBI Taxonomy" id="112090"/>
    <lineage>
        <taxon>Eukaryota</taxon>
        <taxon>Sar</taxon>
        <taxon>Stramenopiles</taxon>
        <taxon>Oomycota</taxon>
        <taxon>Saprolegniomycetes</taxon>
        <taxon>Saprolegniales</taxon>
        <taxon>Verrucalvaceae</taxon>
        <taxon>Aphanomyces</taxon>
    </lineage>
</organism>
<dbReference type="OrthoDB" id="121181at2759"/>
<name>W4FNH1_APHAT</name>
<proteinExistence type="predicted"/>
<feature type="region of interest" description="Disordered" evidence="2">
    <location>
        <begin position="233"/>
        <end position="295"/>
    </location>
</feature>
<feature type="region of interest" description="Disordered" evidence="2">
    <location>
        <begin position="462"/>
        <end position="485"/>
    </location>
</feature>
<sequence>MTERYMYEQPNKLKADGSSYREWCVKTRAKINQQKLGKYLQPCYDPDGKYKSGLEMDDDLVALSYIQLSVHNDHLKYIQHVETTYDTWNALKAIYENTSEVSLVTLQMKMYKLDWSERIGLESFADQFQELTRKMTAAGDGTPERSHVTRFLCLLPPRFANTVSYITRESRDTTKFATMRSVLEELKLDDERQQLSNPSLRKNADRSDDALNATVNGECHYCHKAGHFRSECRRRQNDEAKGVQRRNVRDKPQGNGGGRGSYDGGRNGGRFSGRGRGRNSGNGRGGGRPNWRGADHGNYAEEVEMEDIFMIEEDLPVTSCPDDEDTWWQTDVDPAIEPETDDVSTELCQYATDETDECNAAAMYVREAIIDSGATAHMTGDIDLLHSVVACARGVRLADGHPIPVTAMGDLKIKSDETGRTATFKNVLYVPTLKKTLVHAARATAVESKRSASRNKIIANATTAQPERKASDRGQSPHKTMRTEGTRGVATKVPWQHPIDQDDSSDAANAAYDVCFNATDVDEDVPATFREAMQSADATGWLEACRKEIGNLEAMECYKLSQAPDGTRTLKSKWVFKRKDMPDGTQIFKARVVIKGFAQRYGIDYDETYAPVIRGDSLRLILAIVAATGMKCRQGDATNAYIHAKSDRELYMVPPDGFEASGMVWRILGALYGLKQSALLWYQHFKAILEDLDFAATSSDSCVFTRRVNGRLQIVTIYVDDVLVCASDDNEITSVFTHLQQRIRLNDLGPISKLLGMEIDRNEGDKSMYVTQRTYIERMAVKYGMDKSKRVDTPIPAGTHMTEDAGLPLDDDKPFRQIVGSLLYCAMSTRPDIVHAVTQLSRHLSTPHHMHMLMAKRTVAYLLHTKDIGITYHGQPAGSSELIGFSDSSWADDRPTGRSTCGYLWMLACGPISWRSKLQALVTLSSTEAEYVGACLSAQHGIHLDNLMDELGIKDNGKAITLYLDNQSAIAIGSNQSSVQRTKHLALRFYFLRDMVRGGKFKLTYLPTNIMPADVFTKHVTGDKLRGAMRFMGMGGYCGFCP</sequence>
<dbReference type="InterPro" id="IPR054722">
    <property type="entry name" value="PolX-like_BBD"/>
</dbReference>
<feature type="compositionally biased region" description="Gly residues" evidence="2">
    <location>
        <begin position="254"/>
        <end position="288"/>
    </location>
</feature>
<dbReference type="InterPro" id="IPR013103">
    <property type="entry name" value="RVT_2"/>
</dbReference>
<dbReference type="Pfam" id="PF07727">
    <property type="entry name" value="RVT_2"/>
    <property type="match status" value="1"/>
</dbReference>
<evidence type="ECO:0000259" key="4">
    <source>
        <dbReference type="Pfam" id="PF22936"/>
    </source>
</evidence>
<feature type="domain" description="Retrovirus-related Pol polyprotein from transposon TNT 1-94-like beta-barrel" evidence="4">
    <location>
        <begin position="369"/>
        <end position="442"/>
    </location>
</feature>
<keyword evidence="1" id="KW-0064">Aspartyl protease</keyword>
<dbReference type="PANTHER" id="PTHR11439">
    <property type="entry name" value="GAG-POL-RELATED RETROTRANSPOSON"/>
    <property type="match status" value="1"/>
</dbReference>
<feature type="domain" description="Reverse transcriptase Ty1/copia-type" evidence="3">
    <location>
        <begin position="556"/>
        <end position="795"/>
    </location>
</feature>
<dbReference type="GO" id="GO:0004190">
    <property type="term" value="F:aspartic-type endopeptidase activity"/>
    <property type="evidence" value="ECO:0007669"/>
    <property type="project" value="UniProtKB-KW"/>
</dbReference>
<dbReference type="GeneID" id="20817633"/>
<evidence type="ECO:0000313" key="5">
    <source>
        <dbReference type="EMBL" id="ETV68481.1"/>
    </source>
</evidence>
<dbReference type="EMBL" id="KI913185">
    <property type="protein sequence ID" value="ETV68481.1"/>
    <property type="molecule type" value="Genomic_DNA"/>
</dbReference>
<dbReference type="GO" id="GO:0003676">
    <property type="term" value="F:nucleic acid binding"/>
    <property type="evidence" value="ECO:0007669"/>
    <property type="project" value="InterPro"/>
</dbReference>
<dbReference type="InterPro" id="IPR043502">
    <property type="entry name" value="DNA/RNA_pol_sf"/>
</dbReference>
<dbReference type="PANTHER" id="PTHR11439:SF483">
    <property type="entry name" value="PEPTIDE SYNTHASE GLIP-LIKE, PUTATIVE (AFU_ORTHOLOGUE AFUA_3G12920)-RELATED"/>
    <property type="match status" value="1"/>
</dbReference>
<dbReference type="Pfam" id="PF14223">
    <property type="entry name" value="Retrotran_gag_2"/>
    <property type="match status" value="1"/>
</dbReference>
<gene>
    <name evidence="5" type="ORF">H257_15637</name>
</gene>
<reference evidence="5" key="1">
    <citation type="submission" date="2013-12" db="EMBL/GenBank/DDBJ databases">
        <title>The Genome Sequence of Aphanomyces astaci APO3.</title>
        <authorList>
            <consortium name="The Broad Institute Genomics Platform"/>
            <person name="Russ C."/>
            <person name="Tyler B."/>
            <person name="van West P."/>
            <person name="Dieguez-Uribeondo J."/>
            <person name="Young S.K."/>
            <person name="Zeng Q."/>
            <person name="Gargeya S."/>
            <person name="Fitzgerald M."/>
            <person name="Abouelleil A."/>
            <person name="Alvarado L."/>
            <person name="Chapman S.B."/>
            <person name="Gainer-Dewar J."/>
            <person name="Goldberg J."/>
            <person name="Griggs A."/>
            <person name="Gujja S."/>
            <person name="Hansen M."/>
            <person name="Howarth C."/>
            <person name="Imamovic A."/>
            <person name="Ireland A."/>
            <person name="Larimer J."/>
            <person name="McCowan C."/>
            <person name="Murphy C."/>
            <person name="Pearson M."/>
            <person name="Poon T.W."/>
            <person name="Priest M."/>
            <person name="Roberts A."/>
            <person name="Saif S."/>
            <person name="Shea T."/>
            <person name="Sykes S."/>
            <person name="Wortman J."/>
            <person name="Nusbaum C."/>
            <person name="Birren B."/>
        </authorList>
    </citation>
    <scope>NUCLEOTIDE SEQUENCE [LARGE SCALE GENOMIC DNA]</scope>
    <source>
        <strain evidence="5">APO3</strain>
    </source>
</reference>
<dbReference type="InterPro" id="IPR036875">
    <property type="entry name" value="Znf_CCHC_sf"/>
</dbReference>
<dbReference type="RefSeq" id="XP_009842107.1">
    <property type="nucleotide sequence ID" value="XM_009843805.1"/>
</dbReference>
<keyword evidence="1" id="KW-0378">Hydrolase</keyword>
<dbReference type="CDD" id="cd09272">
    <property type="entry name" value="RNase_HI_RT_Ty1"/>
    <property type="match status" value="1"/>
</dbReference>
<dbReference type="AlphaFoldDB" id="W4FNH1"/>
<dbReference type="SUPFAM" id="SSF57756">
    <property type="entry name" value="Retrovirus zinc finger-like domains"/>
    <property type="match status" value="1"/>
</dbReference>
<keyword evidence="1" id="KW-0645">Protease</keyword>
<evidence type="ECO:0000259" key="3">
    <source>
        <dbReference type="Pfam" id="PF07727"/>
    </source>
</evidence>
<evidence type="ECO:0000256" key="2">
    <source>
        <dbReference type="SAM" id="MobiDB-lite"/>
    </source>
</evidence>
<accession>W4FNH1</accession>
<feature type="compositionally biased region" description="Basic and acidic residues" evidence="2">
    <location>
        <begin position="233"/>
        <end position="252"/>
    </location>
</feature>